<proteinExistence type="predicted"/>
<protein>
    <submittedName>
        <fullName evidence="7">YihY/virulence factor BrkB family protein</fullName>
    </submittedName>
</protein>
<keyword evidence="3 6" id="KW-0812">Transmembrane</keyword>
<organism evidence="7">
    <name type="scientific">Telmatobacter sp. DSM 110680</name>
    <dbReference type="NCBI Taxonomy" id="3036704"/>
    <lineage>
        <taxon>Bacteria</taxon>
        <taxon>Pseudomonadati</taxon>
        <taxon>Acidobacteriota</taxon>
        <taxon>Terriglobia</taxon>
        <taxon>Terriglobales</taxon>
        <taxon>Acidobacteriaceae</taxon>
        <taxon>Telmatobacter</taxon>
    </lineage>
</organism>
<dbReference type="EMBL" id="CP121196">
    <property type="protein sequence ID" value="XBH19346.1"/>
    <property type="molecule type" value="Genomic_DNA"/>
</dbReference>
<feature type="transmembrane region" description="Helical" evidence="6">
    <location>
        <begin position="212"/>
        <end position="237"/>
    </location>
</feature>
<dbReference type="GO" id="GO:0005886">
    <property type="term" value="C:plasma membrane"/>
    <property type="evidence" value="ECO:0007669"/>
    <property type="project" value="UniProtKB-SubCell"/>
</dbReference>
<feature type="transmembrane region" description="Helical" evidence="6">
    <location>
        <begin position="281"/>
        <end position="302"/>
    </location>
</feature>
<evidence type="ECO:0000256" key="1">
    <source>
        <dbReference type="ARBA" id="ARBA00004651"/>
    </source>
</evidence>
<dbReference type="PIRSF" id="PIRSF035875">
    <property type="entry name" value="RNase_BN"/>
    <property type="match status" value="1"/>
</dbReference>
<accession>A0AAU7DPK7</accession>
<feature type="transmembrane region" description="Helical" evidence="6">
    <location>
        <begin position="165"/>
        <end position="192"/>
    </location>
</feature>
<keyword evidence="2" id="KW-1003">Cell membrane</keyword>
<evidence type="ECO:0000256" key="3">
    <source>
        <dbReference type="ARBA" id="ARBA00022692"/>
    </source>
</evidence>
<gene>
    <name evidence="7" type="ORF">P8935_08515</name>
</gene>
<evidence type="ECO:0000313" key="7">
    <source>
        <dbReference type="EMBL" id="XBH19346.1"/>
    </source>
</evidence>
<evidence type="ECO:0000256" key="4">
    <source>
        <dbReference type="ARBA" id="ARBA00022989"/>
    </source>
</evidence>
<keyword evidence="4 6" id="KW-1133">Transmembrane helix</keyword>
<dbReference type="RefSeq" id="WP_348264562.1">
    <property type="nucleotide sequence ID" value="NZ_CP121196.1"/>
</dbReference>
<dbReference type="PANTHER" id="PTHR30213">
    <property type="entry name" value="INNER MEMBRANE PROTEIN YHJD"/>
    <property type="match status" value="1"/>
</dbReference>
<evidence type="ECO:0000256" key="6">
    <source>
        <dbReference type="SAM" id="Phobius"/>
    </source>
</evidence>
<dbReference type="InterPro" id="IPR017039">
    <property type="entry name" value="Virul_fac_BrkB"/>
</dbReference>
<feature type="transmembrane region" description="Helical" evidence="6">
    <location>
        <begin position="249"/>
        <end position="269"/>
    </location>
</feature>
<evidence type="ECO:0000256" key="2">
    <source>
        <dbReference type="ARBA" id="ARBA00022475"/>
    </source>
</evidence>
<evidence type="ECO:0000256" key="5">
    <source>
        <dbReference type="ARBA" id="ARBA00023136"/>
    </source>
</evidence>
<feature type="transmembrane region" description="Helical" evidence="6">
    <location>
        <begin position="132"/>
        <end position="153"/>
    </location>
</feature>
<keyword evidence="5 6" id="KW-0472">Membrane</keyword>
<sequence>MESLTSTEVRGAEALPKGGGFETKQPVTVSKWYRWRRSGVALADYLLDAEVHTYAFSVAANAIISFIPLIVLLYTIALSVFHSQEMVNVVNKIVEQFLPSTAIQATSRGNEDFLAFWLRTVAVTSSRHNLQALSLLMILVSCTGIFLPLEVALNQAWGVAKSRNYLLNQVVAFGLAILMLFLAVGSVFLSTWQRQLLGFVFFHHTDNFVFEGISYLWLSATTGLASILFFFSIYWLLPNRKIRARQVAHTAIITGIVWLIAKEAFAAVLPHLDLKALYGPFYVSVGLLFWAYISGLILFAGAQFSAVQPLEKTAGE</sequence>
<dbReference type="PANTHER" id="PTHR30213:SF0">
    <property type="entry name" value="UPF0761 MEMBRANE PROTEIN YIHY"/>
    <property type="match status" value="1"/>
</dbReference>
<comment type="subcellular location">
    <subcellularLocation>
        <location evidence="1">Cell membrane</location>
        <topology evidence="1">Multi-pass membrane protein</topology>
    </subcellularLocation>
</comment>
<dbReference type="AlphaFoldDB" id="A0AAU7DPK7"/>
<dbReference type="Pfam" id="PF03631">
    <property type="entry name" value="Virul_fac_BrkB"/>
    <property type="match status" value="1"/>
</dbReference>
<feature type="transmembrane region" description="Helical" evidence="6">
    <location>
        <begin position="54"/>
        <end position="77"/>
    </location>
</feature>
<name>A0AAU7DPK7_9BACT</name>
<reference evidence="7" key="1">
    <citation type="submission" date="2023-03" db="EMBL/GenBank/DDBJ databases">
        <title>Edaphobacter sp.</title>
        <authorList>
            <person name="Huber K.J."/>
            <person name="Papendorf J."/>
            <person name="Pilke C."/>
            <person name="Bunk B."/>
            <person name="Sproeer C."/>
            <person name="Pester M."/>
        </authorList>
    </citation>
    <scope>NUCLEOTIDE SEQUENCE</scope>
    <source>
        <strain evidence="7">DSM 110680</strain>
    </source>
</reference>